<dbReference type="AlphaFoldDB" id="A0A2S2QVK3"/>
<reference evidence="1" key="1">
    <citation type="submission" date="2018-04" db="EMBL/GenBank/DDBJ databases">
        <title>Transcriptome assembly of Sipha flava.</title>
        <authorList>
            <person name="Scully E.D."/>
            <person name="Geib S.M."/>
            <person name="Palmer N.A."/>
            <person name="Koch K."/>
            <person name="Bradshaw J."/>
            <person name="Heng-Moss T."/>
            <person name="Sarath G."/>
        </authorList>
    </citation>
    <scope>NUCLEOTIDE SEQUENCE</scope>
</reference>
<protein>
    <submittedName>
        <fullName evidence="1">Uncharacterized protein</fullName>
    </submittedName>
</protein>
<dbReference type="EMBL" id="GGMS01012562">
    <property type="protein sequence ID" value="MBY81765.1"/>
    <property type="molecule type" value="Transcribed_RNA"/>
</dbReference>
<organism evidence="1">
    <name type="scientific">Sipha flava</name>
    <name type="common">yellow sugarcane aphid</name>
    <dbReference type="NCBI Taxonomy" id="143950"/>
    <lineage>
        <taxon>Eukaryota</taxon>
        <taxon>Metazoa</taxon>
        <taxon>Ecdysozoa</taxon>
        <taxon>Arthropoda</taxon>
        <taxon>Hexapoda</taxon>
        <taxon>Insecta</taxon>
        <taxon>Pterygota</taxon>
        <taxon>Neoptera</taxon>
        <taxon>Paraneoptera</taxon>
        <taxon>Hemiptera</taxon>
        <taxon>Sternorrhyncha</taxon>
        <taxon>Aphidomorpha</taxon>
        <taxon>Aphidoidea</taxon>
        <taxon>Aphididae</taxon>
        <taxon>Sipha</taxon>
    </lineage>
</organism>
<sequence length="145" mass="16328">MNRNKDPELMNQYLESSLLKASLSRERTEDVGPGQELPTFKSLNKLSTVSALYLYVNPPPMGYGTPAPKLAESIIRAWEFNTNSTKTRKIDKYVVNNACIEPGRPYPTDQVTGNYHPGTAYLMYKNMLAKYQPKITSCASKVVEM</sequence>
<evidence type="ECO:0000313" key="1">
    <source>
        <dbReference type="EMBL" id="MBY81765.1"/>
    </source>
</evidence>
<gene>
    <name evidence="1" type="ORF">g.152348</name>
</gene>
<proteinExistence type="predicted"/>
<accession>A0A2S2QVK3</accession>
<name>A0A2S2QVK3_9HEMI</name>